<proteinExistence type="predicted"/>
<gene>
    <name evidence="1" type="ORF">SDC9_183571</name>
</gene>
<comment type="caution">
    <text evidence="1">The sequence shown here is derived from an EMBL/GenBank/DDBJ whole genome shotgun (WGS) entry which is preliminary data.</text>
</comment>
<reference evidence="1" key="1">
    <citation type="submission" date="2019-08" db="EMBL/GenBank/DDBJ databases">
        <authorList>
            <person name="Kucharzyk K."/>
            <person name="Murdoch R.W."/>
            <person name="Higgins S."/>
            <person name="Loffler F."/>
        </authorList>
    </citation>
    <scope>NUCLEOTIDE SEQUENCE</scope>
</reference>
<dbReference type="AlphaFoldDB" id="A0A645HC23"/>
<protein>
    <submittedName>
        <fullName evidence="1">Uncharacterized protein</fullName>
    </submittedName>
</protein>
<organism evidence="1">
    <name type="scientific">bioreactor metagenome</name>
    <dbReference type="NCBI Taxonomy" id="1076179"/>
    <lineage>
        <taxon>unclassified sequences</taxon>
        <taxon>metagenomes</taxon>
        <taxon>ecological metagenomes</taxon>
    </lineage>
</organism>
<name>A0A645HC23_9ZZZZ</name>
<sequence>MYKISLIKIFTKVPPDLIKMDSFSFLADLGSDVVNEDVDELSSDLSFNFNWVCI</sequence>
<dbReference type="EMBL" id="VSSQ01089991">
    <property type="protein sequence ID" value="MPN36066.1"/>
    <property type="molecule type" value="Genomic_DNA"/>
</dbReference>
<accession>A0A645HC23</accession>
<evidence type="ECO:0000313" key="1">
    <source>
        <dbReference type="EMBL" id="MPN36066.1"/>
    </source>
</evidence>